<protein>
    <submittedName>
        <fullName evidence="1">Uncharacterized protein</fullName>
    </submittedName>
</protein>
<reference evidence="2" key="1">
    <citation type="submission" date="2017-06" db="EMBL/GenBank/DDBJ databases">
        <authorList>
            <person name="Varghese N."/>
            <person name="Submissions S."/>
        </authorList>
    </citation>
    <scope>NUCLEOTIDE SEQUENCE [LARGE SCALE GENOMIC DNA]</scope>
    <source>
        <strain evidence="2">LNB2</strain>
    </source>
</reference>
<proteinExistence type="predicted"/>
<name>A0A239KRX5_9SPHN</name>
<dbReference type="EMBL" id="FZOS01000059">
    <property type="protein sequence ID" value="SNT20790.1"/>
    <property type="molecule type" value="Genomic_DNA"/>
</dbReference>
<evidence type="ECO:0000313" key="2">
    <source>
        <dbReference type="Proteomes" id="UP000198281"/>
    </source>
</evidence>
<dbReference type="AlphaFoldDB" id="A0A239KRX5"/>
<accession>A0A239KRX5</accession>
<gene>
    <name evidence="1" type="ORF">SAMN06295912_1592</name>
</gene>
<keyword evidence="2" id="KW-1185">Reference proteome</keyword>
<organism evidence="1 2">
    <name type="scientific">Edaphosphingomonas laterariae</name>
    <dbReference type="NCBI Taxonomy" id="861865"/>
    <lineage>
        <taxon>Bacteria</taxon>
        <taxon>Pseudomonadati</taxon>
        <taxon>Pseudomonadota</taxon>
        <taxon>Alphaproteobacteria</taxon>
        <taxon>Sphingomonadales</taxon>
        <taxon>Rhizorhabdaceae</taxon>
        <taxon>Edaphosphingomonas</taxon>
    </lineage>
</organism>
<sequence length="87" mass="9531">MPVCPLRIVDDFPVEVTAGYLSFVGSDGDGALRILVSSWKWEKLQADAAHFCDSDDRRDHALGMIEATAAGLVPAFSTDGRRYIMLD</sequence>
<evidence type="ECO:0000313" key="1">
    <source>
        <dbReference type="EMBL" id="SNT20790.1"/>
    </source>
</evidence>
<dbReference type="Proteomes" id="UP000198281">
    <property type="component" value="Unassembled WGS sequence"/>
</dbReference>